<reference evidence="4" key="1">
    <citation type="submission" date="2021-01" db="EMBL/GenBank/DDBJ databases">
        <title>Stenotrophomonas maltophilia.</title>
        <authorList>
            <person name="Yu Y."/>
        </authorList>
    </citation>
    <scope>NUCLEOTIDE SEQUENCE [LARGE SCALE GENOMIC DNA]</scope>
    <source>
        <strain evidence="4">As-6</strain>
    </source>
</reference>
<dbReference type="RefSeq" id="WP_205405086.1">
    <property type="nucleotide sequence ID" value="NZ_JAFFTA010000004.1"/>
</dbReference>
<accession>A0AAW4GD31</accession>
<keyword evidence="1" id="KW-0175">Coiled coil</keyword>
<sequence>MNARTDVESQLEDVEGKLASASSRLDQLVLDFALSIAPDVSSWIEQAAVRKLEENHEKVNAGGLEFVRMFKADVTELRARATAICEEAIGKQDQWPHHRDLVESDLYSNRTDFFGAIYKRAVSSLGDVLNKHGLIGARDGSWQRVRGSHYEYAYHTGFDARKYEEVEAYRLLLREHFALKSEVARLVAEIQKAKARALWDEAP</sequence>
<name>A0AAW4GD31_9GAMM</name>
<dbReference type="Proteomes" id="UP000784064">
    <property type="component" value="Unassembled WGS sequence"/>
</dbReference>
<feature type="coiled-coil region" evidence="1">
    <location>
        <begin position="4"/>
        <end position="31"/>
    </location>
</feature>
<dbReference type="Proteomes" id="UP000749453">
    <property type="component" value="Unassembled WGS sequence"/>
</dbReference>
<evidence type="ECO:0000313" key="3">
    <source>
        <dbReference type="EMBL" id="MBM9939792.1"/>
    </source>
</evidence>
<proteinExistence type="predicted"/>
<evidence type="ECO:0000313" key="4">
    <source>
        <dbReference type="Proteomes" id="UP000749453"/>
    </source>
</evidence>
<dbReference type="EMBL" id="JAFFTB010000029">
    <property type="protein sequence ID" value="MBM9939792.1"/>
    <property type="molecule type" value="Genomic_DNA"/>
</dbReference>
<reference evidence="2" key="2">
    <citation type="submission" date="2021-01" db="EMBL/GenBank/DDBJ databases">
        <authorList>
            <person name="Yu Y."/>
        </authorList>
    </citation>
    <scope>NUCLEOTIDE SEQUENCE</scope>
    <source>
        <strain evidence="2">As-5</strain>
        <strain evidence="3">As-6</strain>
    </source>
</reference>
<dbReference type="AlphaFoldDB" id="A0AAW4GD31"/>
<evidence type="ECO:0000313" key="2">
    <source>
        <dbReference type="EMBL" id="MBM9912746.1"/>
    </source>
</evidence>
<dbReference type="EMBL" id="JAFFTA010000004">
    <property type="protein sequence ID" value="MBM9912746.1"/>
    <property type="molecule type" value="Genomic_DNA"/>
</dbReference>
<evidence type="ECO:0000313" key="5">
    <source>
        <dbReference type="Proteomes" id="UP000784064"/>
    </source>
</evidence>
<gene>
    <name evidence="2" type="ORF">JJW18_04605</name>
    <name evidence="3" type="ORF">JJW19_16795</name>
</gene>
<keyword evidence="4" id="KW-1185">Reference proteome</keyword>
<evidence type="ECO:0000256" key="1">
    <source>
        <dbReference type="SAM" id="Coils"/>
    </source>
</evidence>
<comment type="caution">
    <text evidence="2">The sequence shown here is derived from an EMBL/GenBank/DDBJ whole genome shotgun (WGS) entry which is preliminary data.</text>
</comment>
<protein>
    <submittedName>
        <fullName evidence="2">Uncharacterized protein</fullName>
    </submittedName>
</protein>
<organism evidence="2 5">
    <name type="scientific">Stenotrophomonas lactitubi</name>
    <dbReference type="NCBI Taxonomy" id="2045214"/>
    <lineage>
        <taxon>Bacteria</taxon>
        <taxon>Pseudomonadati</taxon>
        <taxon>Pseudomonadota</taxon>
        <taxon>Gammaproteobacteria</taxon>
        <taxon>Lysobacterales</taxon>
        <taxon>Lysobacteraceae</taxon>
        <taxon>Stenotrophomonas</taxon>
    </lineage>
</organism>